<evidence type="ECO:0000256" key="1">
    <source>
        <dbReference type="SAM" id="SignalP"/>
    </source>
</evidence>
<evidence type="ECO:0000313" key="3">
    <source>
        <dbReference type="Proteomes" id="UP001214553"/>
    </source>
</evidence>
<accession>A0ABY8C0Y0</accession>
<keyword evidence="1" id="KW-0732">Signal</keyword>
<reference evidence="2 3" key="1">
    <citation type="submission" date="2023-03" db="EMBL/GenBank/DDBJ databases">
        <title>Genome sequence of Microbacterium sp. KACC 23027.</title>
        <authorList>
            <person name="Kim S."/>
            <person name="Heo J."/>
            <person name="Kwon S.-W."/>
        </authorList>
    </citation>
    <scope>NUCLEOTIDE SEQUENCE [LARGE SCALE GENOMIC DNA]</scope>
    <source>
        <strain evidence="2 3">KACC 23027</strain>
    </source>
</reference>
<dbReference type="Proteomes" id="UP001214553">
    <property type="component" value="Chromosome"/>
</dbReference>
<evidence type="ECO:0000313" key="2">
    <source>
        <dbReference type="EMBL" id="WEG10106.1"/>
    </source>
</evidence>
<sequence length="178" mass="18464">MNTTSDQKKRRNNTLRIAAGALAFLGIGAAVTTAAWTDQVWFAADADVATFNLQASLSPDGDWDEYQTQDGALEIPLQTSQFGELLPGEAPLTTTVYIKNASSVPVTLTAEGTPTGELFTAADATTTIDESINTPELAAGDITPVTVTLTPGDIPQTLAGATGAYVLQVSASTETIAE</sequence>
<dbReference type="EMBL" id="CP119108">
    <property type="protein sequence ID" value="WEG10106.1"/>
    <property type="molecule type" value="Genomic_DNA"/>
</dbReference>
<organism evidence="2 3">
    <name type="scientific">Microbacterium horticulturae</name>
    <dbReference type="NCBI Taxonomy" id="3028316"/>
    <lineage>
        <taxon>Bacteria</taxon>
        <taxon>Bacillati</taxon>
        <taxon>Actinomycetota</taxon>
        <taxon>Actinomycetes</taxon>
        <taxon>Micrococcales</taxon>
        <taxon>Microbacteriaceae</taxon>
        <taxon>Microbacterium</taxon>
    </lineage>
</organism>
<protein>
    <recommendedName>
        <fullName evidence="4">Alternate signal-mediated exported protein, RER_14450 family</fullName>
    </recommendedName>
</protein>
<dbReference type="RefSeq" id="WP_275279426.1">
    <property type="nucleotide sequence ID" value="NZ_CP119108.1"/>
</dbReference>
<evidence type="ECO:0008006" key="4">
    <source>
        <dbReference type="Google" id="ProtNLM"/>
    </source>
</evidence>
<feature type="chain" id="PRO_5046290098" description="Alternate signal-mediated exported protein, RER_14450 family" evidence="1">
    <location>
        <begin position="35"/>
        <end position="178"/>
    </location>
</feature>
<keyword evidence="3" id="KW-1185">Reference proteome</keyword>
<proteinExistence type="predicted"/>
<name>A0ABY8C0Y0_9MICO</name>
<gene>
    <name evidence="2" type="ORF">PU630_06015</name>
</gene>
<feature type="signal peptide" evidence="1">
    <location>
        <begin position="1"/>
        <end position="34"/>
    </location>
</feature>